<dbReference type="Proteomes" id="UP000779233">
    <property type="component" value="Unassembled WGS sequence"/>
</dbReference>
<organism evidence="1 2">
    <name type="scientific">Plasmodium vivax</name>
    <name type="common">malaria parasite P. vivax</name>
    <dbReference type="NCBI Taxonomy" id="5855"/>
    <lineage>
        <taxon>Eukaryota</taxon>
        <taxon>Sar</taxon>
        <taxon>Alveolata</taxon>
        <taxon>Apicomplexa</taxon>
        <taxon>Aconoidasida</taxon>
        <taxon>Haemosporida</taxon>
        <taxon>Plasmodiidae</taxon>
        <taxon>Plasmodium</taxon>
        <taxon>Plasmodium (Plasmodium)</taxon>
    </lineage>
</organism>
<dbReference type="VEuPathDB" id="PlasmoDB:PVPAM_000034200"/>
<sequence>MSEINITIEKWKNEYPFLENFWNMYNKFIETINESKYTDIISQCDSEGMFDNDYNGLCQQICKKLTRNLLILADKGYSADELPKICNILYIWLYFETKNKELSDENVKTIFEASNSLINLIDKNVPCPYFSFKEKLHKPEDLMELRIFNDNIETVQNILLEESYNESYCSYQRYVNYCYNKYKPIKEAYCTQLKAREADNIDTCKELTQFEYYYSFLTQEPKIKDNIPTLYSPINTTINIDRCKSYEVKETSTTFVNDQSGNTTQRSVNTAIGTMAGVSSVLAFLYKFTPARRLLHSGLRGNIGNIKNTMYSDDANTLTFDRLEHSDYNSYNIGYEAT</sequence>
<proteinExistence type="predicted"/>
<dbReference type="AlphaFoldDB" id="A0A8S4HAB1"/>
<evidence type="ECO:0000313" key="1">
    <source>
        <dbReference type="EMBL" id="CAG9474539.1"/>
    </source>
</evidence>
<dbReference type="EMBL" id="CAJZCX010000005">
    <property type="protein sequence ID" value="CAG9474539.1"/>
    <property type="molecule type" value="Genomic_DNA"/>
</dbReference>
<gene>
    <name evidence="1" type="ORF">PVW1_100010600</name>
</gene>
<evidence type="ECO:0000313" key="2">
    <source>
        <dbReference type="Proteomes" id="UP000779233"/>
    </source>
</evidence>
<name>A0A8S4HAB1_PLAVI</name>
<accession>A0A8S4HAB1</accession>
<reference evidence="1" key="1">
    <citation type="submission" date="2021-09" db="EMBL/GenBank/DDBJ databases">
        <authorList>
            <consortium name="Pathogen Informatics"/>
        </authorList>
    </citation>
    <scope>NUCLEOTIDE SEQUENCE</scope>
    <source>
        <strain evidence="1">PvW1</strain>
    </source>
</reference>
<protein>
    <submittedName>
        <fullName evidence="1">(malaria parasite P. vivax) hypothetical protein</fullName>
    </submittedName>
</protein>
<comment type="caution">
    <text evidence="1">The sequence shown here is derived from an EMBL/GenBank/DDBJ whole genome shotgun (WGS) entry which is preliminary data.</text>
</comment>